<reference evidence="3" key="1">
    <citation type="journal article" date="2020" name="Nature">
        <title>Giant virus diversity and host interactions through global metagenomics.</title>
        <authorList>
            <person name="Schulz F."/>
            <person name="Roux S."/>
            <person name="Paez-Espino D."/>
            <person name="Jungbluth S."/>
            <person name="Walsh D.A."/>
            <person name="Denef V.J."/>
            <person name="McMahon K.D."/>
            <person name="Konstantinidis K.T."/>
            <person name="Eloe-Fadrosh E.A."/>
            <person name="Kyrpides N.C."/>
            <person name="Woyke T."/>
        </authorList>
    </citation>
    <scope>NUCLEOTIDE SEQUENCE</scope>
    <source>
        <strain evidence="3">GVMAG-M-3300023184-71</strain>
    </source>
</reference>
<feature type="region of interest" description="Disordered" evidence="2">
    <location>
        <begin position="116"/>
        <end position="137"/>
    </location>
</feature>
<protein>
    <submittedName>
        <fullName evidence="3">Uncharacterized protein</fullName>
    </submittedName>
</protein>
<dbReference type="AlphaFoldDB" id="A0A6C0ID01"/>
<name>A0A6C0ID01_9ZZZZ</name>
<evidence type="ECO:0000313" key="3">
    <source>
        <dbReference type="EMBL" id="QHT90639.1"/>
    </source>
</evidence>
<proteinExistence type="predicted"/>
<evidence type="ECO:0000256" key="1">
    <source>
        <dbReference type="SAM" id="Coils"/>
    </source>
</evidence>
<feature type="coiled-coil region" evidence="1">
    <location>
        <begin position="13"/>
        <end position="51"/>
    </location>
</feature>
<keyword evidence="1" id="KW-0175">Coiled coil</keyword>
<organism evidence="3">
    <name type="scientific">viral metagenome</name>
    <dbReference type="NCBI Taxonomy" id="1070528"/>
    <lineage>
        <taxon>unclassified sequences</taxon>
        <taxon>metagenomes</taxon>
        <taxon>organismal metagenomes</taxon>
    </lineage>
</organism>
<accession>A0A6C0ID01</accession>
<dbReference type="EMBL" id="MN740156">
    <property type="protein sequence ID" value="QHT90639.1"/>
    <property type="molecule type" value="Genomic_DNA"/>
</dbReference>
<evidence type="ECO:0000256" key="2">
    <source>
        <dbReference type="SAM" id="MobiDB-lite"/>
    </source>
</evidence>
<sequence length="137" mass="16593">MEENEVLPFVRQYRDLYMEQQAIQNEIKNFRKRYEKRLGEIKTSLGTLEQEILLYMREHDHPGLRFQEVIFFSEDKVLPKNSKKREEEVQNILQKHRVDPSHPLYREILESTQASKIKESQHQRIKMKMYKKASTNG</sequence>